<dbReference type="GO" id="GO:1990904">
    <property type="term" value="C:ribonucleoprotein complex"/>
    <property type="evidence" value="ECO:0007669"/>
    <property type="project" value="UniProtKB-KW"/>
</dbReference>
<dbReference type="PANTHER" id="PTHR33280:SF6">
    <property type="entry name" value="LARGE RIBOSOMAL SUBUNIT PROTEIN BL31A"/>
    <property type="match status" value="1"/>
</dbReference>
<feature type="binding site" evidence="8">
    <location>
        <position position="16"/>
    </location>
    <ligand>
        <name>Zn(2+)</name>
        <dbReference type="ChEBI" id="CHEBI:29105"/>
    </ligand>
</feature>
<gene>
    <name evidence="8" type="primary">rpmE</name>
    <name evidence="9" type="ORF">BE15_06210</name>
</gene>
<reference evidence="9 10" key="1">
    <citation type="submission" date="2014-02" db="EMBL/GenBank/DDBJ databases">
        <title>The small core and large imbalanced accessory genome model reveals a collaborative survival strategy of Sorangium cellulosum strains in nature.</title>
        <authorList>
            <person name="Han K."/>
            <person name="Peng R."/>
            <person name="Blom J."/>
            <person name="Li Y.-Z."/>
        </authorList>
    </citation>
    <scope>NUCLEOTIDE SEQUENCE [LARGE SCALE GENOMIC DNA]</scope>
    <source>
        <strain evidence="9 10">So0008-312</strain>
    </source>
</reference>
<feature type="binding site" evidence="8">
    <location>
        <position position="39"/>
    </location>
    <ligand>
        <name>Zn(2+)</name>
        <dbReference type="ChEBI" id="CHEBI:29105"/>
    </ligand>
</feature>
<evidence type="ECO:0000313" key="9">
    <source>
        <dbReference type="EMBL" id="KYF69950.1"/>
    </source>
</evidence>
<dbReference type="GO" id="GO:0006412">
    <property type="term" value="P:translation"/>
    <property type="evidence" value="ECO:0007669"/>
    <property type="project" value="UniProtKB-UniRule"/>
</dbReference>
<evidence type="ECO:0000256" key="5">
    <source>
        <dbReference type="ARBA" id="ARBA00022980"/>
    </source>
</evidence>
<sequence>MKPGIHPEYKDSTITCACGAVVETRSTRGSFTTDVCSACHPFYTGKHKIMDVAGRVDRFRRKYAATAGKSAG</sequence>
<dbReference type="HAMAP" id="MF_00501">
    <property type="entry name" value="Ribosomal_bL31_1"/>
    <property type="match status" value="1"/>
</dbReference>
<dbReference type="SUPFAM" id="SSF143800">
    <property type="entry name" value="L28p-like"/>
    <property type="match status" value="1"/>
</dbReference>
<dbReference type="NCBIfam" id="TIGR00105">
    <property type="entry name" value="L31"/>
    <property type="match status" value="1"/>
</dbReference>
<dbReference type="OrthoDB" id="9803251at2"/>
<dbReference type="NCBIfam" id="NF000612">
    <property type="entry name" value="PRK00019.1"/>
    <property type="match status" value="1"/>
</dbReference>
<comment type="function">
    <text evidence="8">Binds the 23S rRNA.</text>
</comment>
<keyword evidence="4 8" id="KW-0694">RNA-binding</keyword>
<dbReference type="InterPro" id="IPR034704">
    <property type="entry name" value="Ribosomal_bL28/bL31-like_sf"/>
</dbReference>
<feature type="binding site" evidence="8">
    <location>
        <position position="36"/>
    </location>
    <ligand>
        <name>Zn(2+)</name>
        <dbReference type="ChEBI" id="CHEBI:29105"/>
    </ligand>
</feature>
<evidence type="ECO:0000313" key="10">
    <source>
        <dbReference type="Proteomes" id="UP000075260"/>
    </source>
</evidence>
<organism evidence="9 10">
    <name type="scientific">Sorangium cellulosum</name>
    <name type="common">Polyangium cellulosum</name>
    <dbReference type="NCBI Taxonomy" id="56"/>
    <lineage>
        <taxon>Bacteria</taxon>
        <taxon>Pseudomonadati</taxon>
        <taxon>Myxococcota</taxon>
        <taxon>Polyangia</taxon>
        <taxon>Polyangiales</taxon>
        <taxon>Polyangiaceae</taxon>
        <taxon>Sorangium</taxon>
    </lineage>
</organism>
<dbReference type="InterPro" id="IPR027491">
    <property type="entry name" value="Ribosomal_bL31_A"/>
</dbReference>
<dbReference type="GO" id="GO:0046872">
    <property type="term" value="F:metal ion binding"/>
    <property type="evidence" value="ECO:0007669"/>
    <property type="project" value="UniProtKB-KW"/>
</dbReference>
<dbReference type="GO" id="GO:0005840">
    <property type="term" value="C:ribosome"/>
    <property type="evidence" value="ECO:0007669"/>
    <property type="project" value="UniProtKB-KW"/>
</dbReference>
<feature type="binding site" evidence="8">
    <location>
        <position position="18"/>
    </location>
    <ligand>
        <name>Zn(2+)</name>
        <dbReference type="ChEBI" id="CHEBI:29105"/>
    </ligand>
</feature>
<evidence type="ECO:0000256" key="8">
    <source>
        <dbReference type="HAMAP-Rule" id="MF_00501"/>
    </source>
</evidence>
<keyword evidence="3 8" id="KW-0699">rRNA-binding</keyword>
<dbReference type="Proteomes" id="UP000075260">
    <property type="component" value="Unassembled WGS sequence"/>
</dbReference>
<protein>
    <recommendedName>
        <fullName evidence="7 8">Large ribosomal subunit protein bL31</fullName>
    </recommendedName>
</protein>
<dbReference type="RefSeq" id="WP_061607975.1">
    <property type="nucleotide sequence ID" value="NZ_CP162579.1"/>
</dbReference>
<comment type="cofactor">
    <cofactor evidence="8">
        <name>Zn(2+)</name>
        <dbReference type="ChEBI" id="CHEBI:29105"/>
    </cofactor>
    <text evidence="8">Binds 1 zinc ion per subunit.</text>
</comment>
<accession>A0A150QPR8</accession>
<proteinExistence type="inferred from homology"/>
<keyword evidence="8" id="KW-0479">Metal-binding</keyword>
<evidence type="ECO:0000256" key="1">
    <source>
        <dbReference type="ARBA" id="ARBA00009296"/>
    </source>
</evidence>
<keyword evidence="8" id="KW-0862">Zinc</keyword>
<comment type="caution">
    <text evidence="9">The sequence shown here is derived from an EMBL/GenBank/DDBJ whole genome shotgun (WGS) entry which is preliminary data.</text>
</comment>
<evidence type="ECO:0000256" key="7">
    <source>
        <dbReference type="ARBA" id="ARBA00035687"/>
    </source>
</evidence>
<evidence type="ECO:0000256" key="6">
    <source>
        <dbReference type="ARBA" id="ARBA00023274"/>
    </source>
</evidence>
<dbReference type="Pfam" id="PF01197">
    <property type="entry name" value="Ribosomal_L31"/>
    <property type="match status" value="1"/>
</dbReference>
<dbReference type="InterPro" id="IPR002150">
    <property type="entry name" value="Ribosomal_bL31"/>
</dbReference>
<evidence type="ECO:0000256" key="2">
    <source>
        <dbReference type="ARBA" id="ARBA00011838"/>
    </source>
</evidence>
<dbReference type="AlphaFoldDB" id="A0A150QPR8"/>
<comment type="subunit">
    <text evidence="2 8">Part of the 50S ribosomal subunit.</text>
</comment>
<dbReference type="GO" id="GO:0019843">
    <property type="term" value="F:rRNA binding"/>
    <property type="evidence" value="ECO:0007669"/>
    <property type="project" value="UniProtKB-KW"/>
</dbReference>
<dbReference type="PRINTS" id="PR01249">
    <property type="entry name" value="RIBOSOMALL31"/>
</dbReference>
<name>A0A150QPR8_SORCE</name>
<dbReference type="PANTHER" id="PTHR33280">
    <property type="entry name" value="50S RIBOSOMAL PROTEIN L31, CHLOROPLASTIC"/>
    <property type="match status" value="1"/>
</dbReference>
<keyword evidence="6 8" id="KW-0687">Ribonucleoprotein</keyword>
<evidence type="ECO:0000256" key="3">
    <source>
        <dbReference type="ARBA" id="ARBA00022730"/>
    </source>
</evidence>
<evidence type="ECO:0000256" key="4">
    <source>
        <dbReference type="ARBA" id="ARBA00022884"/>
    </source>
</evidence>
<dbReference type="Gene3D" id="4.10.830.30">
    <property type="entry name" value="Ribosomal protein L31"/>
    <property type="match status" value="1"/>
</dbReference>
<comment type="similarity">
    <text evidence="1 8">Belongs to the bacterial ribosomal protein bL31 family. Type A subfamily.</text>
</comment>
<keyword evidence="5 8" id="KW-0689">Ribosomal protein</keyword>
<dbReference type="EMBL" id="JEMA01000439">
    <property type="protein sequence ID" value="KYF69950.1"/>
    <property type="molecule type" value="Genomic_DNA"/>
</dbReference>
<dbReference type="InterPro" id="IPR042105">
    <property type="entry name" value="Ribosomal_bL31_sf"/>
</dbReference>
<dbReference type="PROSITE" id="PS01143">
    <property type="entry name" value="RIBOSOMAL_L31"/>
    <property type="match status" value="1"/>
</dbReference>
<dbReference type="GO" id="GO:0003735">
    <property type="term" value="F:structural constituent of ribosome"/>
    <property type="evidence" value="ECO:0007669"/>
    <property type="project" value="InterPro"/>
</dbReference>